<feature type="coiled-coil region" evidence="1">
    <location>
        <begin position="323"/>
        <end position="355"/>
    </location>
</feature>
<keyword evidence="4" id="KW-1185">Reference proteome</keyword>
<evidence type="ECO:0000256" key="2">
    <source>
        <dbReference type="SAM" id="SignalP"/>
    </source>
</evidence>
<evidence type="ECO:0000313" key="3">
    <source>
        <dbReference type="EMBL" id="OCA70530.1"/>
    </source>
</evidence>
<evidence type="ECO:0000256" key="1">
    <source>
        <dbReference type="SAM" id="Coils"/>
    </source>
</evidence>
<feature type="signal peptide" evidence="2">
    <location>
        <begin position="1"/>
        <end position="17"/>
    </location>
</feature>
<keyword evidence="1" id="KW-0175">Coiled coil</keyword>
<dbReference type="Proteomes" id="UP000092651">
    <property type="component" value="Unassembled WGS sequence"/>
</dbReference>
<accession>A0A1B8ZFZ4</accession>
<protein>
    <submittedName>
        <fullName evidence="3">Uncharacterized protein</fullName>
    </submittedName>
</protein>
<dbReference type="OrthoDB" id="711462at2"/>
<gene>
    <name evidence="3" type="ORF">BBI01_11265</name>
</gene>
<organism evidence="3 4">
    <name type="scientific">Chryseobacterium artocarpi</name>
    <dbReference type="NCBI Taxonomy" id="1414727"/>
    <lineage>
        <taxon>Bacteria</taxon>
        <taxon>Pseudomonadati</taxon>
        <taxon>Bacteroidota</taxon>
        <taxon>Flavobacteriia</taxon>
        <taxon>Flavobacteriales</taxon>
        <taxon>Weeksellaceae</taxon>
        <taxon>Chryseobacterium group</taxon>
        <taxon>Chryseobacterium</taxon>
    </lineage>
</organism>
<name>A0A1B8ZFZ4_9FLAO</name>
<evidence type="ECO:0000313" key="4">
    <source>
        <dbReference type="Proteomes" id="UP000092651"/>
    </source>
</evidence>
<reference evidence="3 4" key="1">
    <citation type="submission" date="2016-07" db="EMBL/GenBank/DDBJ databases">
        <authorList>
            <person name="Jeong J.-J."/>
            <person name="Kim D.W."/>
            <person name="Sang M.K."/>
            <person name="Choi I.-G."/>
            <person name="Kim K.D."/>
        </authorList>
    </citation>
    <scope>NUCLEOTIDE SEQUENCE [LARGE SCALE GENOMIC DNA]</scope>
    <source>
        <strain evidence="3 4">UTM-3</strain>
    </source>
</reference>
<proteinExistence type="predicted"/>
<dbReference type="AlphaFoldDB" id="A0A1B8ZFZ4"/>
<sequence length="428" mass="49892">MKTVLFLLLLISNFAYSQITIRNESLVEKPYYKPKSFDSLSNIQEQKRFIDYKQYLGYKLYLKPKSTKFTPSQTDKKFIDYLTTDKETSLKKPGKIPFNDIIIYKAFNGGKGLSEAAKDQYQRALKQYEDLDKLNTNIYLPEFISVKTDPTDGVIYGYAATKQSEVESKYFTILEIEGRDKYSQDKKFKKLEDLPSDLSTQTAELRIKLKKDQTNDTLYWNVNEARNFGNYPFILVPYFEKAKRDFVGQNLVATKNISNLVNSKTGDIVNIEQNQKWFCEDLSLTDTNKAKYLKPLYYLTNQNNTIVLDIDQLRSSFITEVQYDKIQEEKKLAEAEKIKQEKEDEQKRIAEDKKNRQLYINKYGAKFGSLIADSKVAIGMNMEMCRLAWGEPLDINRITMKGYAHEQWVYGFGTYLYFNNGVLSTIQD</sequence>
<feature type="chain" id="PRO_5008620523" evidence="2">
    <location>
        <begin position="18"/>
        <end position="428"/>
    </location>
</feature>
<keyword evidence="2" id="KW-0732">Signal</keyword>
<comment type="caution">
    <text evidence="3">The sequence shown here is derived from an EMBL/GenBank/DDBJ whole genome shotgun (WGS) entry which is preliminary data.</text>
</comment>
<dbReference type="RefSeq" id="WP_065394945.1">
    <property type="nucleotide sequence ID" value="NZ_MAYH01000034.1"/>
</dbReference>
<dbReference type="EMBL" id="MAYH01000034">
    <property type="protein sequence ID" value="OCA70530.1"/>
    <property type="molecule type" value="Genomic_DNA"/>
</dbReference>